<name>A0AAD9R926_9HYME</name>
<evidence type="ECO:0000313" key="4">
    <source>
        <dbReference type="Proteomes" id="UP001258017"/>
    </source>
</evidence>
<evidence type="ECO:0000313" key="3">
    <source>
        <dbReference type="EMBL" id="KAK2575340.1"/>
    </source>
</evidence>
<sequence length="284" mass="33676">MAVSRSPQNTTASGQRCEEQDEIRNIDEEWTRLRREREELEKLRMELNKARVSSVAANTRSNKKKNADKGNEVVSDIVHGTEHRTVSYLTEQTQYLQLDIKVDKFSDENQKNPCEFLDEVEKYFKFKGVREEHKTLVCESFLEGRAKFWADTVSNITQPYTEFRCKFLKEFYSIPVQVKLKNQWLSRRYRQQEGALQDYFYKQIRAARYFEPEMSTYEINYSVAQQFPIRIREALSTVDYSCTSAMVQALAQLESIQRERETERRRNLWEEGRANNQRNGVANI</sequence>
<gene>
    <name evidence="3" type="ORF">KPH14_012742</name>
</gene>
<comment type="caution">
    <text evidence="3">The sequence shown here is derived from an EMBL/GenBank/DDBJ whole genome shotgun (WGS) entry which is preliminary data.</text>
</comment>
<evidence type="ECO:0000256" key="2">
    <source>
        <dbReference type="SAM" id="MobiDB-lite"/>
    </source>
</evidence>
<reference evidence="3" key="1">
    <citation type="submission" date="2021-08" db="EMBL/GenBank/DDBJ databases">
        <authorList>
            <person name="Misof B."/>
            <person name="Oliver O."/>
            <person name="Podsiadlowski L."/>
            <person name="Donath A."/>
            <person name="Peters R."/>
            <person name="Mayer C."/>
            <person name="Rust J."/>
            <person name="Gunkel S."/>
            <person name="Lesny P."/>
            <person name="Martin S."/>
            <person name="Oeyen J.P."/>
            <person name="Petersen M."/>
            <person name="Panagiotis P."/>
            <person name="Wilbrandt J."/>
            <person name="Tanja T."/>
        </authorList>
    </citation>
    <scope>NUCLEOTIDE SEQUENCE</scope>
    <source>
        <strain evidence="3">GBR_01_08_01A</strain>
        <tissue evidence="3">Thorax + abdomen</tissue>
    </source>
</reference>
<accession>A0AAD9R926</accession>
<reference evidence="3" key="2">
    <citation type="journal article" date="2023" name="Commun. Biol.">
        <title>Intrasexual cuticular hydrocarbon dimorphism in a wasp sheds light on hydrocarbon biosynthesis genes in Hymenoptera.</title>
        <authorList>
            <person name="Moris V.C."/>
            <person name="Podsiadlowski L."/>
            <person name="Martin S."/>
            <person name="Oeyen J.P."/>
            <person name="Donath A."/>
            <person name="Petersen M."/>
            <person name="Wilbrandt J."/>
            <person name="Misof B."/>
            <person name="Liedtke D."/>
            <person name="Thamm M."/>
            <person name="Scheiner R."/>
            <person name="Schmitt T."/>
            <person name="Niehuis O."/>
        </authorList>
    </citation>
    <scope>NUCLEOTIDE SEQUENCE</scope>
    <source>
        <strain evidence="3">GBR_01_08_01A</strain>
    </source>
</reference>
<feature type="region of interest" description="Disordered" evidence="2">
    <location>
        <begin position="1"/>
        <end position="20"/>
    </location>
</feature>
<evidence type="ECO:0000256" key="1">
    <source>
        <dbReference type="SAM" id="Coils"/>
    </source>
</evidence>
<evidence type="ECO:0008006" key="5">
    <source>
        <dbReference type="Google" id="ProtNLM"/>
    </source>
</evidence>
<protein>
    <recommendedName>
        <fullName evidence="5">Retrotransposon gag domain-containing protein</fullName>
    </recommendedName>
</protein>
<dbReference type="AlphaFoldDB" id="A0AAD9R926"/>
<keyword evidence="4" id="KW-1185">Reference proteome</keyword>
<dbReference type="Proteomes" id="UP001258017">
    <property type="component" value="Unassembled WGS sequence"/>
</dbReference>
<feature type="coiled-coil region" evidence="1">
    <location>
        <begin position="23"/>
        <end position="53"/>
    </location>
</feature>
<proteinExistence type="predicted"/>
<organism evidence="3 4">
    <name type="scientific">Odynerus spinipes</name>
    <dbReference type="NCBI Taxonomy" id="1348599"/>
    <lineage>
        <taxon>Eukaryota</taxon>
        <taxon>Metazoa</taxon>
        <taxon>Ecdysozoa</taxon>
        <taxon>Arthropoda</taxon>
        <taxon>Hexapoda</taxon>
        <taxon>Insecta</taxon>
        <taxon>Pterygota</taxon>
        <taxon>Neoptera</taxon>
        <taxon>Endopterygota</taxon>
        <taxon>Hymenoptera</taxon>
        <taxon>Apocrita</taxon>
        <taxon>Aculeata</taxon>
        <taxon>Vespoidea</taxon>
        <taxon>Vespidae</taxon>
        <taxon>Eumeninae</taxon>
        <taxon>Odynerus</taxon>
    </lineage>
</organism>
<feature type="compositionally biased region" description="Polar residues" evidence="2">
    <location>
        <begin position="1"/>
        <end position="14"/>
    </location>
</feature>
<dbReference type="EMBL" id="JAIFRP010004441">
    <property type="protein sequence ID" value="KAK2575340.1"/>
    <property type="molecule type" value="Genomic_DNA"/>
</dbReference>
<keyword evidence="1" id="KW-0175">Coiled coil</keyword>